<dbReference type="Pfam" id="PF01774">
    <property type="entry name" value="UreD"/>
    <property type="match status" value="1"/>
</dbReference>
<keyword evidence="1 2" id="KW-0143">Chaperone</keyword>
<evidence type="ECO:0000256" key="1">
    <source>
        <dbReference type="ARBA" id="ARBA00023186"/>
    </source>
</evidence>
<evidence type="ECO:0000256" key="3">
    <source>
        <dbReference type="SAM" id="MobiDB-lite"/>
    </source>
</evidence>
<proteinExistence type="inferred from homology"/>
<evidence type="ECO:0000313" key="5">
    <source>
        <dbReference type="Proteomes" id="UP001199469"/>
    </source>
</evidence>
<keyword evidence="2" id="KW-0996">Nickel insertion</keyword>
<name>A0ABS8PBA4_9PSEU</name>
<protein>
    <recommendedName>
        <fullName evidence="2">Urease accessory protein UreD</fullName>
    </recommendedName>
</protein>
<comment type="subunit">
    <text evidence="2">UreD, UreF and UreG form a complex that acts as a GTP-hydrolysis-dependent molecular chaperone, activating the urease apoprotein by helping to assemble the nickel containing metallocenter of UreC. The UreE protein probably delivers the nickel.</text>
</comment>
<reference evidence="4 5" key="1">
    <citation type="submission" date="2021-11" db="EMBL/GenBank/DDBJ databases">
        <title>Draft genome sequence of Actinomycetospora sp. SF1 isolated from the rhizosphere soil.</title>
        <authorList>
            <person name="Duangmal K."/>
            <person name="Chantavorakit T."/>
        </authorList>
    </citation>
    <scope>NUCLEOTIDE SEQUENCE [LARGE SCALE GENOMIC DNA]</scope>
    <source>
        <strain evidence="4 5">TBRC 5722</strain>
    </source>
</reference>
<gene>
    <name evidence="2" type="primary">ureD</name>
    <name evidence="4" type="ORF">LQ327_19410</name>
</gene>
<comment type="similarity">
    <text evidence="2">Belongs to the UreD family.</text>
</comment>
<dbReference type="RefSeq" id="WP_230736732.1">
    <property type="nucleotide sequence ID" value="NZ_JAJNDB010000004.1"/>
</dbReference>
<evidence type="ECO:0000256" key="2">
    <source>
        <dbReference type="HAMAP-Rule" id="MF_01384"/>
    </source>
</evidence>
<keyword evidence="2" id="KW-0963">Cytoplasm</keyword>
<dbReference type="HAMAP" id="MF_01384">
    <property type="entry name" value="UreD"/>
    <property type="match status" value="1"/>
</dbReference>
<comment type="caution">
    <text evidence="4">The sequence shown here is derived from an EMBL/GenBank/DDBJ whole genome shotgun (WGS) entry which is preliminary data.</text>
</comment>
<comment type="function">
    <text evidence="2">Required for maturation of urease via the functional incorporation of the urease nickel metallocenter.</text>
</comment>
<feature type="region of interest" description="Disordered" evidence="3">
    <location>
        <begin position="1"/>
        <end position="29"/>
    </location>
</feature>
<evidence type="ECO:0000313" key="4">
    <source>
        <dbReference type="EMBL" id="MCD2195541.1"/>
    </source>
</evidence>
<accession>A0ABS8PBA4</accession>
<keyword evidence="5" id="KW-1185">Reference proteome</keyword>
<organism evidence="4 5">
    <name type="scientific">Actinomycetospora endophytica</name>
    <dbReference type="NCBI Taxonomy" id="2291215"/>
    <lineage>
        <taxon>Bacteria</taxon>
        <taxon>Bacillati</taxon>
        <taxon>Actinomycetota</taxon>
        <taxon>Actinomycetes</taxon>
        <taxon>Pseudonocardiales</taxon>
        <taxon>Pseudonocardiaceae</taxon>
        <taxon>Actinomycetospora</taxon>
    </lineage>
</organism>
<sequence length="273" mass="27179">MTPVVGGPAAGRSAAESSPAVDTTAGSAVGGGAVEATARLRLVDGRLTWASAPPIVLRRTGHRRVHLVAVGGGPLGGDRLRLEVELGPGERLSLHSAAATVVQPGRDPGRTASMAVTASLATGSALDWRPEPTVVCDAAAWEPSVRLDLADGARARVVEQLVLGRSGQVGGRCASTMRAAVGGTPILATTTVLDGADAALIGLGGTGGARSVGSVLVVGTDSDRCDEDAGEDGEVTWARSPLAGPGALTTAVGSTRAVAALLAREGGAQPPWW</sequence>
<dbReference type="EMBL" id="JAJNDB010000004">
    <property type="protein sequence ID" value="MCD2195541.1"/>
    <property type="molecule type" value="Genomic_DNA"/>
</dbReference>
<dbReference type="InterPro" id="IPR002669">
    <property type="entry name" value="UreD"/>
</dbReference>
<comment type="subcellular location">
    <subcellularLocation>
        <location evidence="2">Cytoplasm</location>
    </subcellularLocation>
</comment>
<dbReference type="Proteomes" id="UP001199469">
    <property type="component" value="Unassembled WGS sequence"/>
</dbReference>